<feature type="transmembrane region" description="Helical" evidence="5">
    <location>
        <begin position="73"/>
        <end position="97"/>
    </location>
</feature>
<proteinExistence type="predicted"/>
<dbReference type="Proteomes" id="UP000825258">
    <property type="component" value="Chromosome"/>
</dbReference>
<dbReference type="Pfam" id="PF05154">
    <property type="entry name" value="TM2"/>
    <property type="match status" value="1"/>
</dbReference>
<evidence type="ECO:0000259" key="6">
    <source>
        <dbReference type="Pfam" id="PF05154"/>
    </source>
</evidence>
<dbReference type="InterPro" id="IPR050932">
    <property type="entry name" value="TM2D1-3-like"/>
</dbReference>
<evidence type="ECO:0000256" key="3">
    <source>
        <dbReference type="ARBA" id="ARBA00022989"/>
    </source>
</evidence>
<keyword evidence="2 5" id="KW-0812">Transmembrane</keyword>
<dbReference type="PANTHER" id="PTHR21016">
    <property type="entry name" value="BETA-AMYLOID BINDING PROTEIN-RELATED"/>
    <property type="match status" value="1"/>
</dbReference>
<sequence length="111" mass="12313">MFIFNLSFASFPVKRAEIVDTTVKKENVISKKSELAPSPILSSEKSQGIALILALTLGLLAAHRWYVGTPWPVNVLFIFSLGGVGVWLLIDIIRICVGTFNPQGRFKKSFF</sequence>
<keyword evidence="8" id="KW-1185">Reference proteome</keyword>
<dbReference type="EMBL" id="AP024749">
    <property type="protein sequence ID" value="BCY27384.1"/>
    <property type="molecule type" value="Genomic_DNA"/>
</dbReference>
<evidence type="ECO:0000313" key="7">
    <source>
        <dbReference type="EMBL" id="BCY27384.1"/>
    </source>
</evidence>
<name>A0ABM7S2L9_9FLAO</name>
<comment type="subcellular location">
    <subcellularLocation>
        <location evidence="1">Membrane</location>
        <topology evidence="1">Multi-pass membrane protein</topology>
    </subcellularLocation>
</comment>
<evidence type="ECO:0000256" key="1">
    <source>
        <dbReference type="ARBA" id="ARBA00004141"/>
    </source>
</evidence>
<organism evidence="7 8">
    <name type="scientific">Flavobacterium okayamense</name>
    <dbReference type="NCBI Taxonomy" id="2830782"/>
    <lineage>
        <taxon>Bacteria</taxon>
        <taxon>Pseudomonadati</taxon>
        <taxon>Bacteroidota</taxon>
        <taxon>Flavobacteriia</taxon>
        <taxon>Flavobacteriales</taxon>
        <taxon>Flavobacteriaceae</taxon>
        <taxon>Flavobacterium</taxon>
    </lineage>
</organism>
<evidence type="ECO:0000313" key="8">
    <source>
        <dbReference type="Proteomes" id="UP000825258"/>
    </source>
</evidence>
<gene>
    <name evidence="7" type="ORF">KK2020170_02520</name>
</gene>
<accession>A0ABM7S2L9</accession>
<protein>
    <recommendedName>
        <fullName evidence="6">TM2 domain-containing protein</fullName>
    </recommendedName>
</protein>
<keyword evidence="3 5" id="KW-1133">Transmembrane helix</keyword>
<reference evidence="7 8" key="1">
    <citation type="submission" date="2021-06" db="EMBL/GenBank/DDBJ databases">
        <title>Whole genome sequences of Flavobacterium sp. KK2020170 and assembly.</title>
        <authorList>
            <person name="Kitahara K."/>
            <person name="Miyoshi S."/>
            <person name="Uesaka K."/>
        </authorList>
    </citation>
    <scope>NUCLEOTIDE SEQUENCE [LARGE SCALE GENOMIC DNA]</scope>
    <source>
        <strain evidence="7 8">KK2020170</strain>
    </source>
</reference>
<dbReference type="InterPro" id="IPR007829">
    <property type="entry name" value="TM2"/>
</dbReference>
<evidence type="ECO:0000256" key="5">
    <source>
        <dbReference type="SAM" id="Phobius"/>
    </source>
</evidence>
<feature type="transmembrane region" description="Helical" evidence="5">
    <location>
        <begin position="48"/>
        <end position="67"/>
    </location>
</feature>
<evidence type="ECO:0000256" key="4">
    <source>
        <dbReference type="ARBA" id="ARBA00023136"/>
    </source>
</evidence>
<feature type="domain" description="TM2" evidence="6">
    <location>
        <begin position="44"/>
        <end position="93"/>
    </location>
</feature>
<evidence type="ECO:0000256" key="2">
    <source>
        <dbReference type="ARBA" id="ARBA00022692"/>
    </source>
</evidence>
<dbReference type="PANTHER" id="PTHR21016:SF25">
    <property type="entry name" value="TM2 DOMAIN-CONTAINING PROTEIN DDB_G0277895-RELATED"/>
    <property type="match status" value="1"/>
</dbReference>
<keyword evidence="4 5" id="KW-0472">Membrane</keyword>